<evidence type="ECO:0008006" key="3">
    <source>
        <dbReference type="Google" id="ProtNLM"/>
    </source>
</evidence>
<dbReference type="Gene3D" id="1.25.40.10">
    <property type="entry name" value="Tetratricopeptide repeat domain"/>
    <property type="match status" value="1"/>
</dbReference>
<sequence length="277" mass="29760">MVDAVALRGALQARALCQNGGPVAGVASMSRRQKFAALILSLGLTLGAAGTVHAEPTAAANAMFNAGVEAFRAGDITAAVDSWSQAAKGGHGMAGYLVARLYEQGRGVPQSDGTAFHYYLLAAQAGNAQAADKVGLVYRNGNAVVGVKRDYQKAFKMFEVGALAAWPDAQYHLADMYRRGLGVPIERSESLRWLILAAEKRHVLSLLELARIYFDGEGVQQDRITGWSFLDLANRFAEPNNAGRVNTAMTKYSGRMRDGEKEQAKTVADDWLAKHEG</sequence>
<protein>
    <recommendedName>
        <fullName evidence="3">Sel1 repeat family protein</fullName>
    </recommendedName>
</protein>
<name>A0A6N6VLU8_9HYPH</name>
<accession>A0A6N6VLU8</accession>
<evidence type="ECO:0000313" key="2">
    <source>
        <dbReference type="Proteomes" id="UP000468901"/>
    </source>
</evidence>
<dbReference type="InterPro" id="IPR011990">
    <property type="entry name" value="TPR-like_helical_dom_sf"/>
</dbReference>
<dbReference type="EMBL" id="WESC01000009">
    <property type="protein sequence ID" value="KAB7739623.1"/>
    <property type="molecule type" value="Genomic_DNA"/>
</dbReference>
<dbReference type="Pfam" id="PF08238">
    <property type="entry name" value="Sel1"/>
    <property type="match status" value="4"/>
</dbReference>
<dbReference type="AlphaFoldDB" id="A0A6N6VLU8"/>
<dbReference type="PANTHER" id="PTHR11102:SF160">
    <property type="entry name" value="ERAD-ASSOCIATED E3 UBIQUITIN-PROTEIN LIGASE COMPONENT HRD3"/>
    <property type="match status" value="1"/>
</dbReference>
<reference evidence="1 2" key="1">
    <citation type="submission" date="2019-09" db="EMBL/GenBank/DDBJ databases">
        <title>Parvibaculum sedimenti sp. nov., isolated from sediment.</title>
        <authorList>
            <person name="Wang Y."/>
        </authorList>
    </citation>
    <scope>NUCLEOTIDE SEQUENCE [LARGE SCALE GENOMIC DNA]</scope>
    <source>
        <strain evidence="1 2">HXT-9</strain>
    </source>
</reference>
<dbReference type="InterPro" id="IPR050767">
    <property type="entry name" value="Sel1_AlgK"/>
</dbReference>
<dbReference type="PANTHER" id="PTHR11102">
    <property type="entry name" value="SEL-1-LIKE PROTEIN"/>
    <property type="match status" value="1"/>
</dbReference>
<keyword evidence="2" id="KW-1185">Reference proteome</keyword>
<dbReference type="SUPFAM" id="SSF81901">
    <property type="entry name" value="HCP-like"/>
    <property type="match status" value="1"/>
</dbReference>
<comment type="caution">
    <text evidence="1">The sequence shown here is derived from an EMBL/GenBank/DDBJ whole genome shotgun (WGS) entry which is preliminary data.</text>
</comment>
<proteinExistence type="predicted"/>
<dbReference type="Proteomes" id="UP000468901">
    <property type="component" value="Unassembled WGS sequence"/>
</dbReference>
<gene>
    <name evidence="1" type="ORF">F2P47_11100</name>
</gene>
<dbReference type="SMART" id="SM00671">
    <property type="entry name" value="SEL1"/>
    <property type="match status" value="5"/>
</dbReference>
<dbReference type="InterPro" id="IPR006597">
    <property type="entry name" value="Sel1-like"/>
</dbReference>
<organism evidence="1 2">
    <name type="scientific">Parvibaculum sedimenti</name>
    <dbReference type="NCBI Taxonomy" id="2608632"/>
    <lineage>
        <taxon>Bacteria</taxon>
        <taxon>Pseudomonadati</taxon>
        <taxon>Pseudomonadota</taxon>
        <taxon>Alphaproteobacteria</taxon>
        <taxon>Hyphomicrobiales</taxon>
        <taxon>Parvibaculaceae</taxon>
        <taxon>Parvibaculum</taxon>
    </lineage>
</organism>
<evidence type="ECO:0000313" key="1">
    <source>
        <dbReference type="EMBL" id="KAB7739623.1"/>
    </source>
</evidence>